<sequence length="174" mass="19192">MLSSLMLWRFSQAMPILVTLFIHIVLTPSTLAQCKGKKNTAPKGGVLVGKETKRKISVPKSTQNAKSGVEMSHAPSKRKADRKPAKVSKRTSRKTLSSSEAYSNTGDTDSTDDMEWNSSRHSAKTTSGPKRRGSISEKKKCHPMSRDVASVYDTCEDETPSPLLLLCKLQARRK</sequence>
<evidence type="ECO:0000256" key="2">
    <source>
        <dbReference type="SAM" id="SignalP"/>
    </source>
</evidence>
<feature type="region of interest" description="Disordered" evidence="1">
    <location>
        <begin position="35"/>
        <end position="146"/>
    </location>
</feature>
<name>A0AAD4NAZ1_9BILA</name>
<organism evidence="3 4">
    <name type="scientific">Ditylenchus destructor</name>
    <dbReference type="NCBI Taxonomy" id="166010"/>
    <lineage>
        <taxon>Eukaryota</taxon>
        <taxon>Metazoa</taxon>
        <taxon>Ecdysozoa</taxon>
        <taxon>Nematoda</taxon>
        <taxon>Chromadorea</taxon>
        <taxon>Rhabditida</taxon>
        <taxon>Tylenchina</taxon>
        <taxon>Tylenchomorpha</taxon>
        <taxon>Sphaerularioidea</taxon>
        <taxon>Anguinidae</taxon>
        <taxon>Anguininae</taxon>
        <taxon>Ditylenchus</taxon>
    </lineage>
</organism>
<protein>
    <submittedName>
        <fullName evidence="3">Uncharacterized protein</fullName>
    </submittedName>
</protein>
<feature type="compositionally biased region" description="Basic residues" evidence="1">
    <location>
        <begin position="75"/>
        <end position="93"/>
    </location>
</feature>
<evidence type="ECO:0000256" key="1">
    <source>
        <dbReference type="SAM" id="MobiDB-lite"/>
    </source>
</evidence>
<reference evidence="3" key="1">
    <citation type="submission" date="2022-01" db="EMBL/GenBank/DDBJ databases">
        <title>Genome Sequence Resource for Two Populations of Ditylenchus destructor, the Migratory Endoparasitic Phytonematode.</title>
        <authorList>
            <person name="Zhang H."/>
            <person name="Lin R."/>
            <person name="Xie B."/>
        </authorList>
    </citation>
    <scope>NUCLEOTIDE SEQUENCE</scope>
    <source>
        <strain evidence="3">BazhouSP</strain>
    </source>
</reference>
<evidence type="ECO:0000313" key="3">
    <source>
        <dbReference type="EMBL" id="KAI1718299.1"/>
    </source>
</evidence>
<feature type="compositionally biased region" description="Basic residues" evidence="1">
    <location>
        <begin position="129"/>
        <end position="143"/>
    </location>
</feature>
<dbReference type="AlphaFoldDB" id="A0AAD4NAZ1"/>
<gene>
    <name evidence="3" type="ORF">DdX_06720</name>
</gene>
<feature type="compositionally biased region" description="Polar residues" evidence="1">
    <location>
        <begin position="116"/>
        <end position="128"/>
    </location>
</feature>
<feature type="chain" id="PRO_5042147645" evidence="2">
    <location>
        <begin position="33"/>
        <end position="174"/>
    </location>
</feature>
<dbReference type="EMBL" id="JAKKPZ010000008">
    <property type="protein sequence ID" value="KAI1718299.1"/>
    <property type="molecule type" value="Genomic_DNA"/>
</dbReference>
<dbReference type="Proteomes" id="UP001201812">
    <property type="component" value="Unassembled WGS sequence"/>
</dbReference>
<comment type="caution">
    <text evidence="3">The sequence shown here is derived from an EMBL/GenBank/DDBJ whole genome shotgun (WGS) entry which is preliminary data.</text>
</comment>
<keyword evidence="4" id="KW-1185">Reference proteome</keyword>
<feature type="signal peptide" evidence="2">
    <location>
        <begin position="1"/>
        <end position="32"/>
    </location>
</feature>
<accession>A0AAD4NAZ1</accession>
<proteinExistence type="predicted"/>
<keyword evidence="2" id="KW-0732">Signal</keyword>
<evidence type="ECO:0000313" key="4">
    <source>
        <dbReference type="Proteomes" id="UP001201812"/>
    </source>
</evidence>